<sequence>MDTEETIHPRKGLGSPFMFQESAIDVIDWDTIARYVLNRGGSTVLGALASLLLLLLTSIGTRWMPVLGSPSARCAVCLGVLLLIQGSEAVPAQTSAFLPIFLLRLLQLPCHPDALIVPTVLCELAAAFLVLASERTMVVDHFVLRVLQVTGTRMRNLAVLCAAVGVFFSVLFDTSASVLVVGAVVAAVVRAIQDDAIQGYHQRALFEKATRLVPPMRRRQLENMLWPSRISHGDDDLPPEMMGAVSLCESPMRLRSERICFSCSAERGHDGGPFLWGVHGGCLWDFIMYSSEFTAKAPRPPKHTPPPQPAYPARSALWDPHRAQRTPKKTSFFEDGAVVLPGTESPPAKHGYCNADESSYVHPLLLRVPMASLFAQGMVRDVMFWETSRYTTIFQDLLLCSVNASVVVSLITLYTNEANRYFVEYLQSRYTTIFQDLLLCSVNASVVVSLITLYTNEANRYFVEYLQSRYGEEAVSVGTWWSLLAPMLIVSSVTYWQSLSNGALHDFNWQVASVVVFLCWLLRRSYPFVYNLQEDLFDNFDVLTVDFVMVLLALALPASSSSLLEAPTREYNNLWFRLPWTALLTLGCSGYLAEAVRESDMVGWLANYAPRSAQYKFVTQLLLTLGAAVLTELVGRKATVTLMMPVIMDIAAAVPCNPLYFCIPVTVAASTTLVLPTTSFPMAYVYDRLDIGPWSLVFYGLVLKMVSIVVTILTVSTLGNFIFHWNRIPNWFPLAVAANNTNAAVGHQQG</sequence>
<gene>
    <name evidence="1" type="ORF">HPB50_002759</name>
</gene>
<dbReference type="EMBL" id="CM023485">
    <property type="protein sequence ID" value="KAH6929551.1"/>
    <property type="molecule type" value="Genomic_DNA"/>
</dbReference>
<proteinExistence type="predicted"/>
<evidence type="ECO:0000313" key="1">
    <source>
        <dbReference type="EMBL" id="KAH6929551.1"/>
    </source>
</evidence>
<comment type="caution">
    <text evidence="1">The sequence shown here is derived from an EMBL/GenBank/DDBJ whole genome shotgun (WGS) entry which is preliminary data.</text>
</comment>
<accession>A0ACB7S3Q4</accession>
<name>A0ACB7S3Q4_HYAAI</name>
<reference evidence="1" key="1">
    <citation type="submission" date="2020-05" db="EMBL/GenBank/DDBJ databases">
        <title>Large-scale comparative analyses of tick genomes elucidate their genetic diversity and vector capacities.</title>
        <authorList>
            <person name="Jia N."/>
            <person name="Wang J."/>
            <person name="Shi W."/>
            <person name="Du L."/>
            <person name="Sun Y."/>
            <person name="Zhan W."/>
            <person name="Jiang J."/>
            <person name="Wang Q."/>
            <person name="Zhang B."/>
            <person name="Ji P."/>
            <person name="Sakyi L.B."/>
            <person name="Cui X."/>
            <person name="Yuan T."/>
            <person name="Jiang B."/>
            <person name="Yang W."/>
            <person name="Lam T.T.-Y."/>
            <person name="Chang Q."/>
            <person name="Ding S."/>
            <person name="Wang X."/>
            <person name="Zhu J."/>
            <person name="Ruan X."/>
            <person name="Zhao L."/>
            <person name="Wei J."/>
            <person name="Que T."/>
            <person name="Du C."/>
            <person name="Cheng J."/>
            <person name="Dai P."/>
            <person name="Han X."/>
            <person name="Huang E."/>
            <person name="Gao Y."/>
            <person name="Liu J."/>
            <person name="Shao H."/>
            <person name="Ye R."/>
            <person name="Li L."/>
            <person name="Wei W."/>
            <person name="Wang X."/>
            <person name="Wang C."/>
            <person name="Yang T."/>
            <person name="Huo Q."/>
            <person name="Li W."/>
            <person name="Guo W."/>
            <person name="Chen H."/>
            <person name="Zhou L."/>
            <person name="Ni X."/>
            <person name="Tian J."/>
            <person name="Zhou Y."/>
            <person name="Sheng Y."/>
            <person name="Liu T."/>
            <person name="Pan Y."/>
            <person name="Xia L."/>
            <person name="Li J."/>
            <person name="Zhao F."/>
            <person name="Cao W."/>
        </authorList>
    </citation>
    <scope>NUCLEOTIDE SEQUENCE</scope>
    <source>
        <strain evidence="1">Hyas-2018</strain>
    </source>
</reference>
<dbReference type="Proteomes" id="UP000821845">
    <property type="component" value="Chromosome 5"/>
</dbReference>
<keyword evidence="2" id="KW-1185">Reference proteome</keyword>
<organism evidence="1 2">
    <name type="scientific">Hyalomma asiaticum</name>
    <name type="common">Tick</name>
    <dbReference type="NCBI Taxonomy" id="266040"/>
    <lineage>
        <taxon>Eukaryota</taxon>
        <taxon>Metazoa</taxon>
        <taxon>Ecdysozoa</taxon>
        <taxon>Arthropoda</taxon>
        <taxon>Chelicerata</taxon>
        <taxon>Arachnida</taxon>
        <taxon>Acari</taxon>
        <taxon>Parasitiformes</taxon>
        <taxon>Ixodida</taxon>
        <taxon>Ixodoidea</taxon>
        <taxon>Ixodidae</taxon>
        <taxon>Hyalomminae</taxon>
        <taxon>Hyalomma</taxon>
    </lineage>
</organism>
<evidence type="ECO:0000313" key="2">
    <source>
        <dbReference type="Proteomes" id="UP000821845"/>
    </source>
</evidence>
<protein>
    <submittedName>
        <fullName evidence="1">Uncharacterized protein</fullName>
    </submittedName>
</protein>